<organism evidence="1 2">
    <name type="scientific">Algoriphagus ornithinivorans</name>
    <dbReference type="NCBI Taxonomy" id="226506"/>
    <lineage>
        <taxon>Bacteria</taxon>
        <taxon>Pseudomonadati</taxon>
        <taxon>Bacteroidota</taxon>
        <taxon>Cytophagia</taxon>
        <taxon>Cytophagales</taxon>
        <taxon>Cyclobacteriaceae</taxon>
        <taxon>Algoriphagus</taxon>
    </lineage>
</organism>
<dbReference type="RefSeq" id="WP_175557866.1">
    <property type="nucleotide sequence ID" value="NZ_FOVW01000004.1"/>
</dbReference>
<proteinExistence type="predicted"/>
<dbReference type="AlphaFoldDB" id="A0A1I5F2V2"/>
<keyword evidence="2" id="KW-1185">Reference proteome</keyword>
<sequence>MEPGIINQAIQKLCIAEGKEVNEVIQYLKLKYRIDIDPLVLQKRIDKLMNKGKAVA</sequence>
<dbReference type="EMBL" id="FOVW01000004">
    <property type="protein sequence ID" value="SFO17980.1"/>
    <property type="molecule type" value="Genomic_DNA"/>
</dbReference>
<evidence type="ECO:0000313" key="2">
    <source>
        <dbReference type="Proteomes" id="UP000199564"/>
    </source>
</evidence>
<reference evidence="2" key="1">
    <citation type="submission" date="2016-10" db="EMBL/GenBank/DDBJ databases">
        <authorList>
            <person name="Varghese N."/>
            <person name="Submissions S."/>
        </authorList>
    </citation>
    <scope>NUCLEOTIDE SEQUENCE [LARGE SCALE GENOMIC DNA]</scope>
    <source>
        <strain evidence="2">DSM 15282</strain>
    </source>
</reference>
<evidence type="ECO:0000313" key="1">
    <source>
        <dbReference type="EMBL" id="SFO17980.1"/>
    </source>
</evidence>
<name>A0A1I5F2V2_9BACT</name>
<protein>
    <recommendedName>
        <fullName evidence="3">Clr5 domain-containing protein</fullName>
    </recommendedName>
</protein>
<evidence type="ECO:0008006" key="3">
    <source>
        <dbReference type="Google" id="ProtNLM"/>
    </source>
</evidence>
<gene>
    <name evidence="1" type="ORF">SAMN04488519_104187</name>
</gene>
<accession>A0A1I5F2V2</accession>
<dbReference type="Proteomes" id="UP000199564">
    <property type="component" value="Unassembled WGS sequence"/>
</dbReference>
<dbReference type="STRING" id="226506.SAMN04488519_104187"/>